<feature type="compositionally biased region" description="Basic and acidic residues" evidence="11">
    <location>
        <begin position="277"/>
        <end position="315"/>
    </location>
</feature>
<keyword evidence="10" id="KW-0511">Multifunctional enzyme</keyword>
<dbReference type="AlphaFoldDB" id="A0AAD8VMK8"/>
<evidence type="ECO:0000256" key="6">
    <source>
        <dbReference type="ARBA" id="ARBA00022908"/>
    </source>
</evidence>
<dbReference type="GO" id="GO:0046872">
    <property type="term" value="F:metal ion binding"/>
    <property type="evidence" value="ECO:0007669"/>
    <property type="project" value="UniProtKB-KW"/>
</dbReference>
<evidence type="ECO:0000256" key="8">
    <source>
        <dbReference type="ARBA" id="ARBA00022932"/>
    </source>
</evidence>
<evidence type="ECO:0000256" key="2">
    <source>
        <dbReference type="ARBA" id="ARBA00022723"/>
    </source>
</evidence>
<feature type="region of interest" description="Disordered" evidence="11">
    <location>
        <begin position="1031"/>
        <end position="1084"/>
    </location>
</feature>
<keyword evidence="9" id="KW-0233">DNA recombination</keyword>
<dbReference type="EMBL" id="JAUUTY010000007">
    <property type="protein sequence ID" value="KAK1613307.1"/>
    <property type="molecule type" value="Genomic_DNA"/>
</dbReference>
<dbReference type="Proteomes" id="UP001231189">
    <property type="component" value="Unassembled WGS sequence"/>
</dbReference>
<keyword evidence="4" id="KW-0378">Hydrolase</keyword>
<dbReference type="SUPFAM" id="SSF56672">
    <property type="entry name" value="DNA/RNA polymerases"/>
    <property type="match status" value="1"/>
</dbReference>
<accession>A0AAD8VMK8</accession>
<dbReference type="GO" id="GO:0003964">
    <property type="term" value="F:RNA-directed DNA polymerase activity"/>
    <property type="evidence" value="ECO:0007669"/>
    <property type="project" value="UniProtKB-KW"/>
</dbReference>
<feature type="region of interest" description="Disordered" evidence="11">
    <location>
        <begin position="265"/>
        <end position="326"/>
    </location>
</feature>
<feature type="domain" description="Integrase catalytic" evidence="12">
    <location>
        <begin position="220"/>
        <end position="394"/>
    </location>
</feature>
<evidence type="ECO:0000256" key="5">
    <source>
        <dbReference type="ARBA" id="ARBA00022842"/>
    </source>
</evidence>
<keyword evidence="6" id="KW-0229">DNA integration</keyword>
<dbReference type="GO" id="GO:0015074">
    <property type="term" value="P:DNA integration"/>
    <property type="evidence" value="ECO:0007669"/>
    <property type="project" value="UniProtKB-KW"/>
</dbReference>
<dbReference type="InterPro" id="IPR043502">
    <property type="entry name" value="DNA/RNA_pol_sf"/>
</dbReference>
<evidence type="ECO:0000313" key="13">
    <source>
        <dbReference type="EMBL" id="KAK1613307.1"/>
    </source>
</evidence>
<dbReference type="GO" id="GO:0006310">
    <property type="term" value="P:DNA recombination"/>
    <property type="evidence" value="ECO:0007669"/>
    <property type="project" value="UniProtKB-KW"/>
</dbReference>
<protein>
    <recommendedName>
        <fullName evidence="12">Integrase catalytic domain-containing protein</fullName>
    </recommendedName>
</protein>
<dbReference type="Pfam" id="PF14223">
    <property type="entry name" value="Retrotran_gag_2"/>
    <property type="match status" value="1"/>
</dbReference>
<dbReference type="InterPro" id="IPR039537">
    <property type="entry name" value="Retrotran_Ty1/copia-like"/>
</dbReference>
<dbReference type="InterPro" id="IPR012337">
    <property type="entry name" value="RNaseH-like_sf"/>
</dbReference>
<feature type="compositionally biased region" description="Acidic residues" evidence="11">
    <location>
        <begin position="1048"/>
        <end position="1067"/>
    </location>
</feature>
<dbReference type="PANTHER" id="PTHR42648">
    <property type="entry name" value="TRANSPOSASE, PUTATIVE-RELATED"/>
    <property type="match status" value="1"/>
</dbReference>
<dbReference type="InterPro" id="IPR036397">
    <property type="entry name" value="RNaseH_sf"/>
</dbReference>
<dbReference type="SUPFAM" id="SSF53098">
    <property type="entry name" value="Ribonuclease H-like"/>
    <property type="match status" value="1"/>
</dbReference>
<evidence type="ECO:0000256" key="7">
    <source>
        <dbReference type="ARBA" id="ARBA00022918"/>
    </source>
</evidence>
<keyword evidence="14" id="KW-1185">Reference proteome</keyword>
<keyword evidence="3" id="KW-0255">Endonuclease</keyword>
<organism evidence="13 14">
    <name type="scientific">Lolium multiflorum</name>
    <name type="common">Italian ryegrass</name>
    <name type="synonym">Lolium perenne subsp. multiflorum</name>
    <dbReference type="NCBI Taxonomy" id="4521"/>
    <lineage>
        <taxon>Eukaryota</taxon>
        <taxon>Viridiplantae</taxon>
        <taxon>Streptophyta</taxon>
        <taxon>Embryophyta</taxon>
        <taxon>Tracheophyta</taxon>
        <taxon>Spermatophyta</taxon>
        <taxon>Magnoliopsida</taxon>
        <taxon>Liliopsida</taxon>
        <taxon>Poales</taxon>
        <taxon>Poaceae</taxon>
        <taxon>BOP clade</taxon>
        <taxon>Pooideae</taxon>
        <taxon>Poodae</taxon>
        <taxon>Poeae</taxon>
        <taxon>Poeae Chloroplast Group 2 (Poeae type)</taxon>
        <taxon>Loliodinae</taxon>
        <taxon>Loliinae</taxon>
        <taxon>Lolium</taxon>
    </lineage>
</organism>
<evidence type="ECO:0000256" key="10">
    <source>
        <dbReference type="ARBA" id="ARBA00023268"/>
    </source>
</evidence>
<keyword evidence="7" id="KW-0695">RNA-directed DNA polymerase</keyword>
<name>A0AAD8VMK8_LOLMU</name>
<sequence length="1084" mass="122674">MAKIGVVLASVAVLQDDGFAMEVSTADGVCRWADSGWKVLALSPPAVLHIANRPWLLKRDGTAALELGALASQTYSHVVVETQKEDTLVGAARGCTRSLSLTSRTELDYTTRFALWQVKMRAILAQSSDLDEAIDAFGEKANGPMRRSGKTEVLQEKTTAELWVKLEKICLSKDLTGRLHVKMKLFSHKLQEGGSVMNHLSSWKEIVSDLQSIEVKYEDEDLCPLLLCSLPNSFSNFRDTILLSRDKLTLAEVYDALQQKEKMKSMVQAESSSSKAEALEVRGRPEQRDNYYHNNRDKSKGDRGRSKSKGRDKFCSNDGMVRHHTIPYTPQQNGVAERMNRTIISRARCMLSNAKMHINFWAEAASTACYLINSPSTDISDAIDSPDVSDDEQHRIGVQVEHAKENENVVPETNNDDNDVPPSPPIVQRQGRSIAADRPKRNIAPPTRLIQECDIVDYALSCAEQVEHDIEPATYTEGIASVDKEKWVGAMQEEMQSLEKNGTWDVVHLPKQKKAVRCKWIFKRKEGLSPNEPPRFKARLVAKGFSQIPGVDYNDVFSPVVKHSSIRAFFGIVAMHDLELEQLDVKTAFLHGELEEEIYMDQPEGYVVPGKEDLVCKLKRSLYGLKQSPRQWYKRFDSFMLTHGFERSQYDSCVYIKFVNGSPIYLLLYVDDMLIAAKSMKEITILKNQLSSEFDMKDLGPAKKILGMEIKRDRKSSLLFLSQEKYIEKVLHRFNMHDAKSVTTPIASHFKLSALQCPSSEDDIEYMSRVPYSSVVGSLMYAMVCSHPDLSYAMSLVSRYMDNPGKEHWKAVQWIFRWSRMNPSTPSFISFGNGGSLIFEHDLNAVSDFLGRPHPEFHGVQLDDTPGGELQWVITADLRGKMEPPTSERILFSFRESNRLDGLARGLQEALARLCGQNVVRILASRYAHLLRRDAAGVPMELQPHPELRHHAEHLDFMLYQTQRDLDATRAYANQTHAHITEQGEAIKLLNNDRKSLRQQRAKKDATIRRLRARIASLEATVKAQEDQIRQLDDDDGGIDIQGGDAFLSDDNDFEEDENTEEEDYEFLEAGPDDYVPIDVEDEE</sequence>
<dbReference type="GO" id="GO:0003887">
    <property type="term" value="F:DNA-directed DNA polymerase activity"/>
    <property type="evidence" value="ECO:0007669"/>
    <property type="project" value="UniProtKB-KW"/>
</dbReference>
<evidence type="ECO:0000259" key="12">
    <source>
        <dbReference type="PROSITE" id="PS50994"/>
    </source>
</evidence>
<keyword evidence="2" id="KW-0479">Metal-binding</keyword>
<dbReference type="GO" id="GO:0003676">
    <property type="term" value="F:nucleic acid binding"/>
    <property type="evidence" value="ECO:0007669"/>
    <property type="project" value="InterPro"/>
</dbReference>
<dbReference type="Pfam" id="PF07727">
    <property type="entry name" value="RVT_2"/>
    <property type="match status" value="1"/>
</dbReference>
<dbReference type="GO" id="GO:0016787">
    <property type="term" value="F:hydrolase activity"/>
    <property type="evidence" value="ECO:0007669"/>
    <property type="project" value="UniProtKB-KW"/>
</dbReference>
<keyword evidence="8" id="KW-0239">DNA-directed DNA polymerase</keyword>
<evidence type="ECO:0000256" key="4">
    <source>
        <dbReference type="ARBA" id="ARBA00022801"/>
    </source>
</evidence>
<evidence type="ECO:0000256" key="3">
    <source>
        <dbReference type="ARBA" id="ARBA00022759"/>
    </source>
</evidence>
<dbReference type="GO" id="GO:0004519">
    <property type="term" value="F:endonuclease activity"/>
    <property type="evidence" value="ECO:0007669"/>
    <property type="project" value="UniProtKB-KW"/>
</dbReference>
<proteinExistence type="predicted"/>
<keyword evidence="1" id="KW-0540">Nuclease</keyword>
<keyword evidence="5" id="KW-0460">Magnesium</keyword>
<evidence type="ECO:0000313" key="14">
    <source>
        <dbReference type="Proteomes" id="UP001231189"/>
    </source>
</evidence>
<comment type="caution">
    <text evidence="13">The sequence shown here is derived from an EMBL/GenBank/DDBJ whole genome shotgun (WGS) entry which is preliminary data.</text>
</comment>
<dbReference type="PROSITE" id="PS50994">
    <property type="entry name" value="INTEGRASE"/>
    <property type="match status" value="1"/>
</dbReference>
<evidence type="ECO:0000256" key="9">
    <source>
        <dbReference type="ARBA" id="ARBA00023172"/>
    </source>
</evidence>
<feature type="region of interest" description="Disordered" evidence="11">
    <location>
        <begin position="401"/>
        <end position="434"/>
    </location>
</feature>
<keyword evidence="8" id="KW-0548">Nucleotidyltransferase</keyword>
<dbReference type="InterPro" id="IPR013103">
    <property type="entry name" value="RVT_2"/>
</dbReference>
<reference evidence="13" key="1">
    <citation type="submission" date="2023-07" db="EMBL/GenBank/DDBJ databases">
        <title>A chromosome-level genome assembly of Lolium multiflorum.</title>
        <authorList>
            <person name="Chen Y."/>
            <person name="Copetti D."/>
            <person name="Kolliker R."/>
            <person name="Studer B."/>
        </authorList>
    </citation>
    <scope>NUCLEOTIDE SEQUENCE</scope>
    <source>
        <strain evidence="13">02402/16</strain>
        <tissue evidence="13">Leaf</tissue>
    </source>
</reference>
<dbReference type="Gene3D" id="3.30.420.10">
    <property type="entry name" value="Ribonuclease H-like superfamily/Ribonuclease H"/>
    <property type="match status" value="1"/>
</dbReference>
<gene>
    <name evidence="13" type="ORF">QYE76_036980</name>
</gene>
<evidence type="ECO:0000256" key="11">
    <source>
        <dbReference type="SAM" id="MobiDB-lite"/>
    </source>
</evidence>
<keyword evidence="8" id="KW-0808">Transferase</keyword>
<dbReference type="PANTHER" id="PTHR42648:SF11">
    <property type="entry name" value="TRANSPOSON TY4-P GAG-POL POLYPROTEIN"/>
    <property type="match status" value="1"/>
</dbReference>
<evidence type="ECO:0000256" key="1">
    <source>
        <dbReference type="ARBA" id="ARBA00022722"/>
    </source>
</evidence>
<dbReference type="InterPro" id="IPR001584">
    <property type="entry name" value="Integrase_cat-core"/>
</dbReference>